<sequence length="380" mass="42414">MASTTPFVLQLDEIDRYLRLRVPQQTQGQMTSLGASNVNNSLNLNINNINSNNVSVKKRNGPLNYTNDQRRYNNIKSYNSLQNIQSVNNIQNVQGIPNSNILESFLYQQLSNNQQQTQQQLHPNPQPQVPVSSLLDHSYPYSPYYTNFPSSTSTTPFTEPNNSDLINPSNLLPVFNRSQSTPQILTSNSNLNSISIPEPMGKLSSLQPLNVQSLVESANSTTNDLISITTPTDSIQRPNSSHTSINSSLIIKDNSLLNDILDSKSIINDCNTSTNNTINDNDNDNETEISNNSNSNFNSNSNSNNDGKINTNDNENINDNNTNNNKLIDPLESIWKRTKDANQALHDAFKSKINNLNDNSIENINRVKLQETGLYGTYFS</sequence>
<dbReference type="Proteomes" id="UP001378960">
    <property type="component" value="Unassembled WGS sequence"/>
</dbReference>
<feature type="region of interest" description="Disordered" evidence="1">
    <location>
        <begin position="269"/>
        <end position="324"/>
    </location>
</feature>
<accession>A0AAV5R379</accession>
<evidence type="ECO:0000313" key="2">
    <source>
        <dbReference type="EMBL" id="GMM45462.1"/>
    </source>
</evidence>
<evidence type="ECO:0000313" key="3">
    <source>
        <dbReference type="Proteomes" id="UP001378960"/>
    </source>
</evidence>
<organism evidence="2 3">
    <name type="scientific">Pichia kluyveri</name>
    <name type="common">Yeast</name>
    <dbReference type="NCBI Taxonomy" id="36015"/>
    <lineage>
        <taxon>Eukaryota</taxon>
        <taxon>Fungi</taxon>
        <taxon>Dikarya</taxon>
        <taxon>Ascomycota</taxon>
        <taxon>Saccharomycotina</taxon>
        <taxon>Pichiomycetes</taxon>
        <taxon>Pichiales</taxon>
        <taxon>Pichiaceae</taxon>
        <taxon>Pichia</taxon>
    </lineage>
</organism>
<name>A0AAV5R379_PICKL</name>
<feature type="compositionally biased region" description="Low complexity" evidence="1">
    <location>
        <begin position="288"/>
        <end position="324"/>
    </location>
</feature>
<dbReference type="EMBL" id="BTGB01000002">
    <property type="protein sequence ID" value="GMM45462.1"/>
    <property type="molecule type" value="Genomic_DNA"/>
</dbReference>
<proteinExistence type="predicted"/>
<reference evidence="2 3" key="1">
    <citation type="journal article" date="2023" name="Elife">
        <title>Identification of key yeast species and microbe-microbe interactions impacting larval growth of Drosophila in the wild.</title>
        <authorList>
            <person name="Mure A."/>
            <person name="Sugiura Y."/>
            <person name="Maeda R."/>
            <person name="Honda K."/>
            <person name="Sakurai N."/>
            <person name="Takahashi Y."/>
            <person name="Watada M."/>
            <person name="Katoh T."/>
            <person name="Gotoh A."/>
            <person name="Gotoh Y."/>
            <person name="Taniguchi I."/>
            <person name="Nakamura K."/>
            <person name="Hayashi T."/>
            <person name="Katayama T."/>
            <person name="Uemura T."/>
            <person name="Hattori Y."/>
        </authorList>
    </citation>
    <scope>NUCLEOTIDE SEQUENCE [LARGE SCALE GENOMIC DNA]</scope>
    <source>
        <strain evidence="2 3">PK-24</strain>
    </source>
</reference>
<comment type="caution">
    <text evidence="2">The sequence shown here is derived from an EMBL/GenBank/DDBJ whole genome shotgun (WGS) entry which is preliminary data.</text>
</comment>
<gene>
    <name evidence="2" type="ORF">DAPK24_020370</name>
</gene>
<keyword evidence="3" id="KW-1185">Reference proteome</keyword>
<feature type="compositionally biased region" description="Low complexity" evidence="1">
    <location>
        <begin position="269"/>
        <end position="280"/>
    </location>
</feature>
<protein>
    <submittedName>
        <fullName evidence="2">Uncharacterized protein</fullName>
    </submittedName>
</protein>
<dbReference type="AlphaFoldDB" id="A0AAV5R379"/>
<evidence type="ECO:0000256" key="1">
    <source>
        <dbReference type="SAM" id="MobiDB-lite"/>
    </source>
</evidence>